<dbReference type="GO" id="GO:0016020">
    <property type="term" value="C:membrane"/>
    <property type="evidence" value="ECO:0007669"/>
    <property type="project" value="UniProtKB-SubCell"/>
</dbReference>
<keyword evidence="3 5" id="KW-1133">Transmembrane helix</keyword>
<organism evidence="7">
    <name type="scientific">Diabrotica virgifera virgifera</name>
    <name type="common">western corn rootworm</name>
    <dbReference type="NCBI Taxonomy" id="50390"/>
    <lineage>
        <taxon>Eukaryota</taxon>
        <taxon>Metazoa</taxon>
        <taxon>Ecdysozoa</taxon>
        <taxon>Arthropoda</taxon>
        <taxon>Hexapoda</taxon>
        <taxon>Insecta</taxon>
        <taxon>Pterygota</taxon>
        <taxon>Neoptera</taxon>
        <taxon>Endopterygota</taxon>
        <taxon>Coleoptera</taxon>
        <taxon>Polyphaga</taxon>
        <taxon>Cucujiformia</taxon>
        <taxon>Chrysomeloidea</taxon>
        <taxon>Chrysomelidae</taxon>
        <taxon>Galerucinae</taxon>
        <taxon>Diabroticina</taxon>
        <taxon>Diabroticites</taxon>
        <taxon>Diabrotica</taxon>
    </lineage>
</organism>
<reference evidence="7" key="1">
    <citation type="submission" date="2025-08" db="UniProtKB">
        <authorList>
            <consortium name="RefSeq"/>
        </authorList>
    </citation>
    <scope>IDENTIFICATION</scope>
    <source>
        <tissue evidence="7">Whole insect</tissue>
    </source>
</reference>
<dbReference type="InterPro" id="IPR036397">
    <property type="entry name" value="RNaseH_sf"/>
</dbReference>
<sequence>MQCNIIFTWIKAHIGLENNEKVDQLAKDSIFSGEETLNDIGLQECKTTTETIAIIKACQYAENKNLKQINILSDSLSDLASFSSQLDENFVICNIIFTWIKAHIGLENNEKVDQLAKDSIFSGEETLNDIGLQECKTTTETIAIIKACQYAENKNLKQINILSDSLSDLASFSSQLDENFVICNIIFTWIKAHIGLENNEKVDQLAKDSIFSGEETLNDIGLQECKTTSKTRLHDNWKLQWNQYCINFPTRLAQSVQALISTGIFFTFMLQYYVPLDITWRRMQPYVPKEKENLVQVIWRTITVSFIVGIAAAAGDKLGPLIDVMGAIFFSTLGIFIPATLDIVLYWKTWGRFYWILLTDFLLMGVFVFGLTAGTYYAVLNFMV</sequence>
<evidence type="ECO:0000313" key="7">
    <source>
        <dbReference type="RefSeq" id="XP_028132641.1"/>
    </source>
</evidence>
<name>A0A6P7FAQ5_DIAVI</name>
<feature type="domain" description="RNase H type-1" evidence="6">
    <location>
        <begin position="1"/>
        <end position="31"/>
    </location>
</feature>
<dbReference type="GO" id="GO:0003676">
    <property type="term" value="F:nucleic acid binding"/>
    <property type="evidence" value="ECO:0007669"/>
    <property type="project" value="InterPro"/>
</dbReference>
<dbReference type="SUPFAM" id="SSF53098">
    <property type="entry name" value="Ribonuclease H-like"/>
    <property type="match status" value="2"/>
</dbReference>
<keyword evidence="2 5" id="KW-0812">Transmembrane</keyword>
<keyword evidence="4 5" id="KW-0472">Membrane</keyword>
<evidence type="ECO:0000256" key="1">
    <source>
        <dbReference type="ARBA" id="ARBA00004370"/>
    </source>
</evidence>
<evidence type="ECO:0000259" key="6">
    <source>
        <dbReference type="PROSITE" id="PS50879"/>
    </source>
</evidence>
<dbReference type="InParanoid" id="A0A6P7FAQ5"/>
<evidence type="ECO:0000256" key="5">
    <source>
        <dbReference type="SAM" id="Phobius"/>
    </source>
</evidence>
<gene>
    <name evidence="7" type="primary">LOC114328088</name>
</gene>
<feature type="transmembrane region" description="Helical" evidence="5">
    <location>
        <begin position="256"/>
        <end position="276"/>
    </location>
</feature>
<dbReference type="InterPro" id="IPR012337">
    <property type="entry name" value="RNaseH-like_sf"/>
</dbReference>
<evidence type="ECO:0000256" key="3">
    <source>
        <dbReference type="ARBA" id="ARBA00022989"/>
    </source>
</evidence>
<dbReference type="Pfam" id="PF01490">
    <property type="entry name" value="Aa_trans"/>
    <property type="match status" value="1"/>
</dbReference>
<proteinExistence type="predicted"/>
<feature type="transmembrane region" description="Helical" evidence="5">
    <location>
        <begin position="297"/>
        <end position="315"/>
    </location>
</feature>
<dbReference type="GO" id="GO:0004523">
    <property type="term" value="F:RNA-DNA hybrid ribonuclease activity"/>
    <property type="evidence" value="ECO:0007669"/>
    <property type="project" value="InterPro"/>
</dbReference>
<feature type="transmembrane region" description="Helical" evidence="5">
    <location>
        <begin position="327"/>
        <end position="347"/>
    </location>
</feature>
<dbReference type="PROSITE" id="PS50879">
    <property type="entry name" value="RNASE_H_1"/>
    <property type="match status" value="1"/>
</dbReference>
<accession>A0A6P7FAQ5</accession>
<dbReference type="Gene3D" id="3.30.420.10">
    <property type="entry name" value="Ribonuclease H-like superfamily/Ribonuclease H"/>
    <property type="match status" value="2"/>
</dbReference>
<protein>
    <submittedName>
        <fullName evidence="7">Uncharacterized protein LOC114328088</fullName>
    </submittedName>
</protein>
<evidence type="ECO:0000256" key="2">
    <source>
        <dbReference type="ARBA" id="ARBA00022692"/>
    </source>
</evidence>
<dbReference type="InterPro" id="IPR002156">
    <property type="entry name" value="RNaseH_domain"/>
</dbReference>
<dbReference type="RefSeq" id="XP_028132641.1">
    <property type="nucleotide sequence ID" value="XM_028276840.1"/>
</dbReference>
<feature type="transmembrane region" description="Helical" evidence="5">
    <location>
        <begin position="354"/>
        <end position="379"/>
    </location>
</feature>
<evidence type="ECO:0000256" key="4">
    <source>
        <dbReference type="ARBA" id="ARBA00023136"/>
    </source>
</evidence>
<comment type="subcellular location">
    <subcellularLocation>
        <location evidence="1">Membrane</location>
    </subcellularLocation>
</comment>
<dbReference type="InterPro" id="IPR013057">
    <property type="entry name" value="AA_transpt_TM"/>
</dbReference>
<dbReference type="AlphaFoldDB" id="A0A6P7FAQ5"/>